<name>A0ABN8S5J5_9CNID</name>
<protein>
    <submittedName>
        <fullName evidence="1">Uncharacterized protein</fullName>
    </submittedName>
</protein>
<gene>
    <name evidence="1" type="ORF">PEVE_00017275</name>
</gene>
<dbReference type="Proteomes" id="UP001159427">
    <property type="component" value="Unassembled WGS sequence"/>
</dbReference>
<accession>A0ABN8S5J5</accession>
<evidence type="ECO:0000313" key="1">
    <source>
        <dbReference type="EMBL" id="CAH3187006.1"/>
    </source>
</evidence>
<feature type="non-terminal residue" evidence="1">
    <location>
        <position position="1"/>
    </location>
</feature>
<sequence length="362" mass="41373">LRTPEERQQRLRGIPTAYNYRLEAPVRDLKSQADASESYPEELKAFVDNYEPIEKGTGLEAPVRNLKSQADASESYPEELKAFVDNYEPLKTARTLLNDLPGAITITDEYCYLCLHLSNEHPSPASANLEFGASLIKYLRKEIGQVDILPKRPLFDQDFQHILDCQRLETPAALQRRNSETAKREMYLGVSHEKPDAANRQHKREAFRLSPVEAWQTKDFTVKDGVAEWPLFCKVDLSTRKLNLSTTLQNEQVTTEEMRNHFHTSVLKAQFNTKEISHRSYRPHAHHVILATCFTNPDSKSAVNGFATRFVLSSAIENGGNFTDNQIDQLRRLGPQDRQLSTCITKKILKNTLTWPLFSIQD</sequence>
<proteinExistence type="predicted"/>
<evidence type="ECO:0000313" key="2">
    <source>
        <dbReference type="Proteomes" id="UP001159427"/>
    </source>
</evidence>
<organism evidence="1 2">
    <name type="scientific">Porites evermanni</name>
    <dbReference type="NCBI Taxonomy" id="104178"/>
    <lineage>
        <taxon>Eukaryota</taxon>
        <taxon>Metazoa</taxon>
        <taxon>Cnidaria</taxon>
        <taxon>Anthozoa</taxon>
        <taxon>Hexacorallia</taxon>
        <taxon>Scleractinia</taxon>
        <taxon>Fungiina</taxon>
        <taxon>Poritidae</taxon>
        <taxon>Porites</taxon>
    </lineage>
</organism>
<comment type="caution">
    <text evidence="1">The sequence shown here is derived from an EMBL/GenBank/DDBJ whole genome shotgun (WGS) entry which is preliminary data.</text>
</comment>
<keyword evidence="2" id="KW-1185">Reference proteome</keyword>
<reference evidence="1 2" key="1">
    <citation type="submission" date="2022-05" db="EMBL/GenBank/DDBJ databases">
        <authorList>
            <consortium name="Genoscope - CEA"/>
            <person name="William W."/>
        </authorList>
    </citation>
    <scope>NUCLEOTIDE SEQUENCE [LARGE SCALE GENOMIC DNA]</scope>
</reference>
<dbReference type="EMBL" id="CALNXI010002383">
    <property type="protein sequence ID" value="CAH3187006.1"/>
    <property type="molecule type" value="Genomic_DNA"/>
</dbReference>